<dbReference type="AlphaFoldDB" id="A0A9W6U299"/>
<dbReference type="Proteomes" id="UP001165121">
    <property type="component" value="Unassembled WGS sequence"/>
</dbReference>
<dbReference type="Gene3D" id="2.60.120.330">
    <property type="entry name" value="B-lactam Antibiotic, Isopenicillin N Synthase, Chain"/>
    <property type="match status" value="1"/>
</dbReference>
<keyword evidence="3" id="KW-1185">Reference proteome</keyword>
<feature type="compositionally biased region" description="Basic and acidic residues" evidence="1">
    <location>
        <begin position="39"/>
        <end position="48"/>
    </location>
</feature>
<dbReference type="InterPro" id="IPR027443">
    <property type="entry name" value="IPNS-like_sf"/>
</dbReference>
<comment type="caution">
    <text evidence="2">The sequence shown here is derived from an EMBL/GenBank/DDBJ whole genome shotgun (WGS) entry which is preliminary data.</text>
</comment>
<dbReference type="SUPFAM" id="SSF51197">
    <property type="entry name" value="Clavaminate synthase-like"/>
    <property type="match status" value="1"/>
</dbReference>
<dbReference type="EMBL" id="BSXT01000436">
    <property type="protein sequence ID" value="GMF27363.1"/>
    <property type="molecule type" value="Genomic_DNA"/>
</dbReference>
<evidence type="ECO:0000256" key="1">
    <source>
        <dbReference type="SAM" id="MobiDB-lite"/>
    </source>
</evidence>
<name>A0A9W6U299_9STRA</name>
<protein>
    <submittedName>
        <fullName evidence="2">Unnamed protein product</fullName>
    </submittedName>
</protein>
<sequence>MEQELAENKTDCKECFDFDGVNEDSPVNETHRRGGGGKKPSDSIERHHTDAGACTILLQDEAVVSLSVLHRESQTWNNVPPLNVRRLRETLKSRQP</sequence>
<organism evidence="2 3">
    <name type="scientific">Phytophthora fragariaefolia</name>
    <dbReference type="NCBI Taxonomy" id="1490495"/>
    <lineage>
        <taxon>Eukaryota</taxon>
        <taxon>Sar</taxon>
        <taxon>Stramenopiles</taxon>
        <taxon>Oomycota</taxon>
        <taxon>Peronosporomycetes</taxon>
        <taxon>Peronosporales</taxon>
        <taxon>Peronosporaceae</taxon>
        <taxon>Phytophthora</taxon>
    </lineage>
</organism>
<dbReference type="OrthoDB" id="288590at2759"/>
<accession>A0A9W6U299</accession>
<gene>
    <name evidence="2" type="ORF">Pfra01_000540700</name>
</gene>
<reference evidence="2" key="1">
    <citation type="submission" date="2023-04" db="EMBL/GenBank/DDBJ databases">
        <title>Phytophthora fragariaefolia NBRC 109709.</title>
        <authorList>
            <person name="Ichikawa N."/>
            <person name="Sato H."/>
            <person name="Tonouchi N."/>
        </authorList>
    </citation>
    <scope>NUCLEOTIDE SEQUENCE</scope>
    <source>
        <strain evidence="2">NBRC 109709</strain>
    </source>
</reference>
<feature type="region of interest" description="Disordered" evidence="1">
    <location>
        <begin position="17"/>
        <end position="48"/>
    </location>
</feature>
<evidence type="ECO:0000313" key="2">
    <source>
        <dbReference type="EMBL" id="GMF27363.1"/>
    </source>
</evidence>
<proteinExistence type="predicted"/>
<evidence type="ECO:0000313" key="3">
    <source>
        <dbReference type="Proteomes" id="UP001165121"/>
    </source>
</evidence>